<organism evidence="2 3">
    <name type="scientific">Ensete ventricosum</name>
    <name type="common">Abyssinian banana</name>
    <name type="synonym">Musa ensete</name>
    <dbReference type="NCBI Taxonomy" id="4639"/>
    <lineage>
        <taxon>Eukaryota</taxon>
        <taxon>Viridiplantae</taxon>
        <taxon>Streptophyta</taxon>
        <taxon>Embryophyta</taxon>
        <taxon>Tracheophyta</taxon>
        <taxon>Spermatophyta</taxon>
        <taxon>Magnoliopsida</taxon>
        <taxon>Liliopsida</taxon>
        <taxon>Zingiberales</taxon>
        <taxon>Musaceae</taxon>
        <taxon>Ensete</taxon>
    </lineage>
</organism>
<name>A0A426XPC0_ENSVE</name>
<sequence length="102" mass="11187">MLGQPRKHSEEHSLRRKLEPSNESEGSPIEAARRDAPVSLDPVDEPLGADLRRGARVGAPPPAFLSGTQRVPDDDTAYCDDEIELAPRAFDMEKMSTKASDM</sequence>
<dbReference type="EMBL" id="AMZH03018654">
    <property type="protein sequence ID" value="RRT41347.1"/>
    <property type="molecule type" value="Genomic_DNA"/>
</dbReference>
<feature type="compositionally biased region" description="Basic and acidic residues" evidence="1">
    <location>
        <begin position="7"/>
        <end position="20"/>
    </location>
</feature>
<dbReference type="Proteomes" id="UP000287651">
    <property type="component" value="Unassembled WGS sequence"/>
</dbReference>
<feature type="region of interest" description="Disordered" evidence="1">
    <location>
        <begin position="1"/>
        <end position="75"/>
    </location>
</feature>
<evidence type="ECO:0000256" key="1">
    <source>
        <dbReference type="SAM" id="MobiDB-lite"/>
    </source>
</evidence>
<dbReference type="AlphaFoldDB" id="A0A426XPC0"/>
<evidence type="ECO:0000313" key="3">
    <source>
        <dbReference type="Proteomes" id="UP000287651"/>
    </source>
</evidence>
<proteinExistence type="predicted"/>
<gene>
    <name evidence="2" type="ORF">B296_00050742</name>
</gene>
<accession>A0A426XPC0</accession>
<comment type="caution">
    <text evidence="2">The sequence shown here is derived from an EMBL/GenBank/DDBJ whole genome shotgun (WGS) entry which is preliminary data.</text>
</comment>
<evidence type="ECO:0000313" key="2">
    <source>
        <dbReference type="EMBL" id="RRT41347.1"/>
    </source>
</evidence>
<reference evidence="2 3" key="1">
    <citation type="journal article" date="2014" name="Agronomy (Basel)">
        <title>A Draft Genome Sequence for Ensete ventricosum, the Drought-Tolerant Tree Against Hunger.</title>
        <authorList>
            <person name="Harrison J."/>
            <person name="Moore K.A."/>
            <person name="Paszkiewicz K."/>
            <person name="Jones T."/>
            <person name="Grant M."/>
            <person name="Ambacheew D."/>
            <person name="Muzemil S."/>
            <person name="Studholme D.J."/>
        </authorList>
    </citation>
    <scope>NUCLEOTIDE SEQUENCE [LARGE SCALE GENOMIC DNA]</scope>
</reference>
<protein>
    <submittedName>
        <fullName evidence="2">Uncharacterized protein</fullName>
    </submittedName>
</protein>